<comment type="similarity">
    <text evidence="2">Belongs to the tumor necrosis factor family.</text>
</comment>
<dbReference type="AlphaFoldDB" id="A0A4U5U495"/>
<dbReference type="PROSITE" id="PS50049">
    <property type="entry name" value="THD_2"/>
    <property type="match status" value="1"/>
</dbReference>
<evidence type="ECO:0000256" key="3">
    <source>
        <dbReference type="ARBA" id="ARBA00022514"/>
    </source>
</evidence>
<dbReference type="GO" id="GO:0006955">
    <property type="term" value="P:immune response"/>
    <property type="evidence" value="ECO:0007669"/>
    <property type="project" value="InterPro"/>
</dbReference>
<gene>
    <name evidence="7" type="ORF">D9C73_003060</name>
</gene>
<keyword evidence="4 5" id="KW-0472">Membrane</keyword>
<dbReference type="GO" id="GO:0005164">
    <property type="term" value="F:tumor necrosis factor receptor binding"/>
    <property type="evidence" value="ECO:0007669"/>
    <property type="project" value="InterPro"/>
</dbReference>
<evidence type="ECO:0000256" key="4">
    <source>
        <dbReference type="ARBA" id="ARBA00023136"/>
    </source>
</evidence>
<evidence type="ECO:0000256" key="5">
    <source>
        <dbReference type="SAM" id="Phobius"/>
    </source>
</evidence>
<keyword evidence="8" id="KW-1185">Reference proteome</keyword>
<keyword evidence="3" id="KW-0202">Cytokine</keyword>
<evidence type="ECO:0000313" key="7">
    <source>
        <dbReference type="EMBL" id="TKS68996.1"/>
    </source>
</evidence>
<keyword evidence="5" id="KW-1133">Transmembrane helix</keyword>
<evidence type="ECO:0000256" key="1">
    <source>
        <dbReference type="ARBA" id="ARBA00004370"/>
    </source>
</evidence>
<keyword evidence="5" id="KW-0812">Transmembrane</keyword>
<sequence>MAEGSVVSCPQVFVVDTQANYVSVPSGKKPRWVRVGQKCLLLLVGLTMLGLVVEGYLIYHLYKKTEAFSLCMSHSLCQNLSNPKTSGQQDGTRLMGLVGTEETNEIPIHLEQVNQRPFAQLIGSGSPAGLNNVVQWQHKDGEAITSNMGYNNGRLLVERAGHYYLYSKVTINAAEECSLIQHKVMKVTKAYDNPIELMKSKSFRCRTPKPPSSAKPSSDGEDLWNSFLAGIFSLETGDAIFVIVDNINKMRPGTTDNLMGAFMISS</sequence>
<name>A0A4U5U495_COLLU</name>
<feature type="domain" description="THD" evidence="6">
    <location>
        <begin position="117"/>
        <end position="264"/>
    </location>
</feature>
<reference evidence="7 8" key="1">
    <citation type="submission" date="2019-01" db="EMBL/GenBank/DDBJ databases">
        <title>Genome Assembly of Collichthys lucidus.</title>
        <authorList>
            <person name="Cai M."/>
            <person name="Xiao S."/>
        </authorList>
    </citation>
    <scope>NUCLEOTIDE SEQUENCE [LARGE SCALE GENOMIC DNA]</scope>
    <source>
        <strain evidence="7">JT15FE1705JMU</strain>
        <tissue evidence="7">Muscle</tissue>
    </source>
</reference>
<evidence type="ECO:0000259" key="6">
    <source>
        <dbReference type="PROSITE" id="PS50049"/>
    </source>
</evidence>
<organism evidence="7 8">
    <name type="scientific">Collichthys lucidus</name>
    <name type="common">Big head croaker</name>
    <name type="synonym">Sciaena lucida</name>
    <dbReference type="NCBI Taxonomy" id="240159"/>
    <lineage>
        <taxon>Eukaryota</taxon>
        <taxon>Metazoa</taxon>
        <taxon>Chordata</taxon>
        <taxon>Craniata</taxon>
        <taxon>Vertebrata</taxon>
        <taxon>Euteleostomi</taxon>
        <taxon>Actinopterygii</taxon>
        <taxon>Neopterygii</taxon>
        <taxon>Teleostei</taxon>
        <taxon>Neoteleostei</taxon>
        <taxon>Acanthomorphata</taxon>
        <taxon>Eupercaria</taxon>
        <taxon>Sciaenidae</taxon>
        <taxon>Collichthys</taxon>
    </lineage>
</organism>
<dbReference type="Pfam" id="PF00229">
    <property type="entry name" value="TNF"/>
    <property type="match status" value="1"/>
</dbReference>
<dbReference type="PANTHER" id="PTHR11471:SF56">
    <property type="entry name" value="TUMOR NECROSIS FACTOR LIGAND SUPERFAMILY MEMBER 14-LIKE"/>
    <property type="match status" value="1"/>
</dbReference>
<comment type="subcellular location">
    <subcellularLocation>
        <location evidence="1">Membrane</location>
    </subcellularLocation>
</comment>
<dbReference type="Proteomes" id="UP000298787">
    <property type="component" value="Chromosome 3"/>
</dbReference>
<protein>
    <submittedName>
        <fullName evidence="7">Tumor necrosis factor ligand superfamily member 14 Herpes virus entry mediator ligand</fullName>
    </submittedName>
</protein>
<evidence type="ECO:0000313" key="8">
    <source>
        <dbReference type="Proteomes" id="UP000298787"/>
    </source>
</evidence>
<dbReference type="GO" id="GO:0016020">
    <property type="term" value="C:membrane"/>
    <property type="evidence" value="ECO:0007669"/>
    <property type="project" value="UniProtKB-SubCell"/>
</dbReference>
<dbReference type="GO" id="GO:0005615">
    <property type="term" value="C:extracellular space"/>
    <property type="evidence" value="ECO:0007669"/>
    <property type="project" value="UniProtKB-KW"/>
</dbReference>
<dbReference type="OrthoDB" id="6116320at2759"/>
<dbReference type="EMBL" id="CM014080">
    <property type="protein sequence ID" value="TKS68996.1"/>
    <property type="molecule type" value="Genomic_DNA"/>
</dbReference>
<proteinExistence type="inferred from homology"/>
<dbReference type="GO" id="GO:0005125">
    <property type="term" value="F:cytokine activity"/>
    <property type="evidence" value="ECO:0007669"/>
    <property type="project" value="UniProtKB-KW"/>
</dbReference>
<dbReference type="Gene3D" id="2.60.120.40">
    <property type="match status" value="1"/>
</dbReference>
<feature type="transmembrane region" description="Helical" evidence="5">
    <location>
        <begin position="39"/>
        <end position="62"/>
    </location>
</feature>
<accession>A0A4U5U495</accession>
<dbReference type="STRING" id="240159.A0A4U5U495"/>
<evidence type="ECO:0000256" key="2">
    <source>
        <dbReference type="ARBA" id="ARBA00008670"/>
    </source>
</evidence>
<dbReference type="InterPro" id="IPR006052">
    <property type="entry name" value="TNF_dom"/>
</dbReference>
<dbReference type="PANTHER" id="PTHR11471">
    <property type="entry name" value="TUMOR NECROSIS FACTOR FAMILY MEMBER"/>
    <property type="match status" value="1"/>
</dbReference>
<dbReference type="SMART" id="SM00207">
    <property type="entry name" value="TNF"/>
    <property type="match status" value="1"/>
</dbReference>
<dbReference type="InterPro" id="IPR008983">
    <property type="entry name" value="Tumour_necrosis_fac-like_dom"/>
</dbReference>
<dbReference type="SUPFAM" id="SSF49842">
    <property type="entry name" value="TNF-like"/>
    <property type="match status" value="1"/>
</dbReference>